<evidence type="ECO:0000313" key="2">
    <source>
        <dbReference type="EMBL" id="CAH3144215.1"/>
    </source>
</evidence>
<sequence>MFQQCFILIFIAFKPEGAVVNDMIFGLPAGVDYFFPKNKGKQVEEDKMIRQVVMIFTVLLVAKVTVEAERNVHQIRINTETRYQSCNDTTCDCGNTESIQPVKRCNQACADARCKALTCLSGTCHQECHNCHMKCTSDVDYCRQRCLSGACSFTCNAKYCVQHCKGGQCISPSESANNLLFPREYLVLLAALFALVAILSFTLLVLLCCKGNCCGEQSNYLKAETFSGSLDSLDSESSFV</sequence>
<accession>A0ABN8PIU1</accession>
<gene>
    <name evidence="2" type="ORF">PLOB_00043858</name>
</gene>
<comment type="caution">
    <text evidence="2">The sequence shown here is derived from an EMBL/GenBank/DDBJ whole genome shotgun (WGS) entry which is preliminary data.</text>
</comment>
<evidence type="ECO:0000256" key="1">
    <source>
        <dbReference type="SAM" id="Phobius"/>
    </source>
</evidence>
<dbReference type="Proteomes" id="UP001159405">
    <property type="component" value="Unassembled WGS sequence"/>
</dbReference>
<evidence type="ECO:0000313" key="3">
    <source>
        <dbReference type="Proteomes" id="UP001159405"/>
    </source>
</evidence>
<keyword evidence="1" id="KW-1133">Transmembrane helix</keyword>
<keyword evidence="3" id="KW-1185">Reference proteome</keyword>
<keyword evidence="1" id="KW-0812">Transmembrane</keyword>
<dbReference type="EMBL" id="CALNXK010000073">
    <property type="protein sequence ID" value="CAH3144215.1"/>
    <property type="molecule type" value="Genomic_DNA"/>
</dbReference>
<name>A0ABN8PIU1_9CNID</name>
<reference evidence="2 3" key="1">
    <citation type="submission" date="2022-05" db="EMBL/GenBank/DDBJ databases">
        <authorList>
            <consortium name="Genoscope - CEA"/>
            <person name="William W."/>
        </authorList>
    </citation>
    <scope>NUCLEOTIDE SEQUENCE [LARGE SCALE GENOMIC DNA]</scope>
</reference>
<protein>
    <submittedName>
        <fullName evidence="2">Uncharacterized protein</fullName>
    </submittedName>
</protein>
<keyword evidence="1" id="KW-0472">Membrane</keyword>
<organism evidence="2 3">
    <name type="scientific">Porites lobata</name>
    <dbReference type="NCBI Taxonomy" id="104759"/>
    <lineage>
        <taxon>Eukaryota</taxon>
        <taxon>Metazoa</taxon>
        <taxon>Cnidaria</taxon>
        <taxon>Anthozoa</taxon>
        <taxon>Hexacorallia</taxon>
        <taxon>Scleractinia</taxon>
        <taxon>Fungiina</taxon>
        <taxon>Poritidae</taxon>
        <taxon>Porites</taxon>
    </lineage>
</organism>
<feature type="transmembrane region" description="Helical" evidence="1">
    <location>
        <begin position="185"/>
        <end position="207"/>
    </location>
</feature>
<proteinExistence type="predicted"/>